<dbReference type="Proteomes" id="UP001177021">
    <property type="component" value="Unassembled WGS sequence"/>
</dbReference>
<protein>
    <submittedName>
        <fullName evidence="1">Uncharacterized protein</fullName>
    </submittedName>
</protein>
<keyword evidence="2" id="KW-1185">Reference proteome</keyword>
<dbReference type="EMBL" id="CASHSV030000024">
    <property type="protein sequence ID" value="CAJ2641673.1"/>
    <property type="molecule type" value="Genomic_DNA"/>
</dbReference>
<name>A0ACB0J9E1_TRIPR</name>
<evidence type="ECO:0000313" key="2">
    <source>
        <dbReference type="Proteomes" id="UP001177021"/>
    </source>
</evidence>
<evidence type="ECO:0000313" key="1">
    <source>
        <dbReference type="EMBL" id="CAJ2641673.1"/>
    </source>
</evidence>
<organism evidence="1 2">
    <name type="scientific">Trifolium pratense</name>
    <name type="common">Red clover</name>
    <dbReference type="NCBI Taxonomy" id="57577"/>
    <lineage>
        <taxon>Eukaryota</taxon>
        <taxon>Viridiplantae</taxon>
        <taxon>Streptophyta</taxon>
        <taxon>Embryophyta</taxon>
        <taxon>Tracheophyta</taxon>
        <taxon>Spermatophyta</taxon>
        <taxon>Magnoliopsida</taxon>
        <taxon>eudicotyledons</taxon>
        <taxon>Gunneridae</taxon>
        <taxon>Pentapetalae</taxon>
        <taxon>rosids</taxon>
        <taxon>fabids</taxon>
        <taxon>Fabales</taxon>
        <taxon>Fabaceae</taxon>
        <taxon>Papilionoideae</taxon>
        <taxon>50 kb inversion clade</taxon>
        <taxon>NPAAA clade</taxon>
        <taxon>Hologalegina</taxon>
        <taxon>IRL clade</taxon>
        <taxon>Trifolieae</taxon>
        <taxon>Trifolium</taxon>
    </lineage>
</organism>
<gene>
    <name evidence="1" type="ORF">MILVUS5_LOCUS11273</name>
</gene>
<proteinExistence type="predicted"/>
<comment type="caution">
    <text evidence="1">The sequence shown here is derived from an EMBL/GenBank/DDBJ whole genome shotgun (WGS) entry which is preliminary data.</text>
</comment>
<reference evidence="1" key="1">
    <citation type="submission" date="2023-10" db="EMBL/GenBank/DDBJ databases">
        <authorList>
            <person name="Rodriguez Cubillos JULIANA M."/>
            <person name="De Vega J."/>
        </authorList>
    </citation>
    <scope>NUCLEOTIDE SEQUENCE</scope>
</reference>
<sequence length="995" mass="113556">MAEDSPRLGGFSAGLAVILNDEDSKKNLPKTRLLSCCDDLGEQSVERTLEYVFGLPNRSLSSLDGPVDSSFIRSVIRNLFSRYNANSGDSSSEKDMICRPDVVGLEEYTICGDIKIVKPPFLIESLEMFSSVRANTCVWKGKWMYEVMLETSGIQQIGWATNSCPFTDHKGVGDDEDSYAYDGRRVSKWNNDAETYGQSWVVGDVIGCCIDLERDEIVFYRNGISLGVAFQGVRKMGPGFGYHPAISLSQGERCELNFGARPFKYPIEGYHPLQTPPSKSYFVTRLLQCWSRLLDMHSVERAEHSLAQKLRRAKRFVSLEEIFRPVSYAICEELFCILEDDVGHAEYMVWGPLLSFMFEVFELHAPHDYSSLDKVVEVLLQFQGSHVLFENIINALSCGCKVAQLVLTECPYSGSYSYLALACHLLRREELMVLWWKSPDFDFLFEGFMSQKTPNKQDLESMIPTVWWPGSCEDTCCESNMMLATTALSESISKSSYYMTHQVQSISMLEEVDKQIKERACGEKLKHLKETRNEYREEVIDCVRHCAWYRISLLSRWKQRGMYAMCMWVVQLLLVLSNMDSVFIYTPEYYLEALVDCFHVLRKSDPPFVPSTILIKRGLVSFVTFVVTHFNDPRISSADLRDLLLQSISVLVQYKEYLAIFESNEAANQRLPKALLSAFDNRSWIPVTNILLRLCKGSGFSFSKNGESSSSSILFQRLLKEACINDEALFSSFLNRLFNTLSWAMTEFSVSVREMQEKYQVMEFQQRKCGVIFDLSCNLARILEFCTHEIPQAFLSGPETNLRRLTELIVFILNHTTSSADAEFFDLSLRRHNQSSEKVNRGMILAPLVGIMLNLLDATKLVEYQENNDLVDVFLSMNCAETVLYGFQYLVDYNWDGSCRGEAYMGKYKELENFLTFLACRTMSEHDEVESIVDTTDLDDNLCCICYACEADAQIAPCLHRSCYGCVSRHLLNCQRCFFCNATVTNVSRINEKTG</sequence>
<accession>A0ACB0J9E1</accession>